<evidence type="ECO:0000313" key="1">
    <source>
        <dbReference type="EMBL" id="KEY73230.1"/>
    </source>
</evidence>
<dbReference type="AlphaFoldDB" id="A0A084B6Q1"/>
<dbReference type="Proteomes" id="UP000028045">
    <property type="component" value="Unassembled WGS sequence"/>
</dbReference>
<dbReference type="EMBL" id="KL647892">
    <property type="protein sequence ID" value="KEY73230.1"/>
    <property type="molecule type" value="Genomic_DNA"/>
</dbReference>
<dbReference type="HOGENOM" id="CLU_1511566_0_0_1"/>
<evidence type="ECO:0000313" key="2">
    <source>
        <dbReference type="Proteomes" id="UP000028045"/>
    </source>
</evidence>
<proteinExistence type="predicted"/>
<sequence>MSKHDPNERPFLAWIKDKTHKPIRMRNFYTGDHRSGLISDDGLLKTRDKFDNEDIDRIRALPWEQDYLELKQTFAAFGPKGYRLLTSPESPDPEANAWIQVASLLSTKPHAPDKIMIDLIGARHGVGHVGRGVYRLDEHLWAIVDSFRLPPGTMFIRMRAGPDGSIHESHPFGEYWKF</sequence>
<keyword evidence="2" id="KW-1185">Reference proteome</keyword>
<reference evidence="1 2" key="1">
    <citation type="journal article" date="2014" name="BMC Genomics">
        <title>Comparative genome sequencing reveals chemotype-specific gene clusters in the toxigenic black mold Stachybotrys.</title>
        <authorList>
            <person name="Semeiks J."/>
            <person name="Borek D."/>
            <person name="Otwinowski Z."/>
            <person name="Grishin N.V."/>
        </authorList>
    </citation>
    <scope>NUCLEOTIDE SEQUENCE [LARGE SCALE GENOMIC DNA]</scope>
    <source>
        <strain evidence="2">CBS 109288 / IBT 7711</strain>
    </source>
</reference>
<protein>
    <submittedName>
        <fullName evidence="1">Uncharacterized protein</fullName>
    </submittedName>
</protein>
<gene>
    <name evidence="1" type="ORF">S7711_11576</name>
</gene>
<organism evidence="1 2">
    <name type="scientific">Stachybotrys chartarum (strain CBS 109288 / IBT 7711)</name>
    <name type="common">Toxic black mold</name>
    <name type="synonym">Stilbospora chartarum</name>
    <dbReference type="NCBI Taxonomy" id="1280523"/>
    <lineage>
        <taxon>Eukaryota</taxon>
        <taxon>Fungi</taxon>
        <taxon>Dikarya</taxon>
        <taxon>Ascomycota</taxon>
        <taxon>Pezizomycotina</taxon>
        <taxon>Sordariomycetes</taxon>
        <taxon>Hypocreomycetidae</taxon>
        <taxon>Hypocreales</taxon>
        <taxon>Stachybotryaceae</taxon>
        <taxon>Stachybotrys</taxon>
    </lineage>
</organism>
<name>A0A084B6Q1_STACB</name>
<accession>A0A084B6Q1</accession>